<feature type="region of interest" description="Disordered" evidence="1">
    <location>
        <begin position="1"/>
        <end position="36"/>
    </location>
</feature>
<name>A0A7S3E9U7_9RHOD</name>
<sequence length="454" mass="48031">MTDFPRQNLETYSNSEKRMNVGNPVPDSGEDLESQGIEERRKRMEIASNRVSAPGPPELMDDDIPLVVEVGHWSSFSQSKYSHGGVSDAGLGVPSQFPWRGFNHRVDEQPQLKPPAALPLATPGFLSPRSSLAGSSPTTPHAFATMPPNAGSLLNPLRDSSIEPISRTSTSFEPPARLTSWSPRAGKEDLGVSLVRGDHLPGIMSAPGQSVSGPLALEPPQKTDLLPNPLLRLDLRRGAFRAPRKRVEDFDSDQEARTPVSAPATPGSSLPVPSTTRTRRSRAQSIQGPSGPVRVEGSGAPTETPEAKVPRYRRPNTPVGMGRTKRATTTAGNPKVDPGGLKPPAEAMSSKPEASFAEPAPSTVGPVPQIALGQILPGQPLRDVSGRTVSDISPRERSRVFPKERLPSMAGGLIPNAPCPGGSSGPLPAVSALNRSPAPPGPEDNGQQPEPQGM</sequence>
<organism evidence="2">
    <name type="scientific">Rhodosorus marinus</name>
    <dbReference type="NCBI Taxonomy" id="101924"/>
    <lineage>
        <taxon>Eukaryota</taxon>
        <taxon>Rhodophyta</taxon>
        <taxon>Stylonematophyceae</taxon>
        <taxon>Stylonematales</taxon>
        <taxon>Stylonemataceae</taxon>
        <taxon>Rhodosorus</taxon>
    </lineage>
</organism>
<proteinExistence type="predicted"/>
<gene>
    <name evidence="2" type="ORF">RMAR00112_LOCUS7924</name>
</gene>
<feature type="region of interest" description="Disordered" evidence="1">
    <location>
        <begin position="244"/>
        <end position="454"/>
    </location>
</feature>
<evidence type="ECO:0000256" key="1">
    <source>
        <dbReference type="SAM" id="MobiDB-lite"/>
    </source>
</evidence>
<accession>A0A7S3E9U7</accession>
<reference evidence="2" key="1">
    <citation type="submission" date="2021-01" db="EMBL/GenBank/DDBJ databases">
        <authorList>
            <person name="Corre E."/>
            <person name="Pelletier E."/>
            <person name="Niang G."/>
            <person name="Scheremetjew M."/>
            <person name="Finn R."/>
            <person name="Kale V."/>
            <person name="Holt S."/>
            <person name="Cochrane G."/>
            <person name="Meng A."/>
            <person name="Brown T."/>
            <person name="Cohen L."/>
        </authorList>
    </citation>
    <scope>NUCLEOTIDE SEQUENCE</scope>
    <source>
        <strain evidence="2">CCMP 769</strain>
    </source>
</reference>
<feature type="region of interest" description="Disordered" evidence="1">
    <location>
        <begin position="165"/>
        <end position="184"/>
    </location>
</feature>
<feature type="compositionally biased region" description="Polar residues" evidence="1">
    <location>
        <begin position="445"/>
        <end position="454"/>
    </location>
</feature>
<feature type="compositionally biased region" description="Basic and acidic residues" evidence="1">
    <location>
        <begin position="393"/>
        <end position="406"/>
    </location>
</feature>
<evidence type="ECO:0000313" key="2">
    <source>
        <dbReference type="EMBL" id="CAE0039965.1"/>
    </source>
</evidence>
<protein>
    <submittedName>
        <fullName evidence="2">Uncharacterized protein</fullName>
    </submittedName>
</protein>
<dbReference type="EMBL" id="HBHW01010423">
    <property type="protein sequence ID" value="CAE0039965.1"/>
    <property type="molecule type" value="Transcribed_RNA"/>
</dbReference>
<feature type="region of interest" description="Disordered" evidence="1">
    <location>
        <begin position="203"/>
        <end position="230"/>
    </location>
</feature>
<dbReference type="AlphaFoldDB" id="A0A7S3E9U7"/>
<feature type="compositionally biased region" description="Polar residues" evidence="1">
    <location>
        <begin position="130"/>
        <end position="139"/>
    </location>
</feature>
<feature type="region of interest" description="Disordered" evidence="1">
    <location>
        <begin position="130"/>
        <end position="152"/>
    </location>
</feature>